<name>A0A345UG63_9BACT</name>
<organism evidence="2 3">
    <name type="scientific">Cyclonatronum proteinivorum</name>
    <dbReference type="NCBI Taxonomy" id="1457365"/>
    <lineage>
        <taxon>Bacteria</taxon>
        <taxon>Pseudomonadati</taxon>
        <taxon>Balneolota</taxon>
        <taxon>Balneolia</taxon>
        <taxon>Balneolales</taxon>
        <taxon>Cyclonatronaceae</taxon>
        <taxon>Cyclonatronum</taxon>
    </lineage>
</organism>
<gene>
    <name evidence="2" type="ORF">CYPRO_0177</name>
</gene>
<feature type="domain" description="N-acetyltransferase" evidence="1">
    <location>
        <begin position="48"/>
        <end position="207"/>
    </location>
</feature>
<keyword evidence="3" id="KW-1185">Reference proteome</keyword>
<dbReference type="KEGG" id="cprv:CYPRO_0177"/>
<proteinExistence type="predicted"/>
<reference evidence="2 3" key="1">
    <citation type="submission" date="2018-03" db="EMBL/GenBank/DDBJ databases">
        <title>Phenotypic and genomic properties of Cyclonatronum proteinivorum gen. nov., sp. nov., a haloalkaliphilic bacteroidete from soda lakes possessing Na+-translocating rhodopsin.</title>
        <authorList>
            <person name="Toshchakov S.V."/>
            <person name="Korzhenkov A."/>
            <person name="Samarov N.I."/>
            <person name="Kublanov I.V."/>
            <person name="Muntyan M.S."/>
            <person name="Sorokin D.Y."/>
        </authorList>
    </citation>
    <scope>NUCLEOTIDE SEQUENCE [LARGE SCALE GENOMIC DNA]</scope>
    <source>
        <strain evidence="2 3">Omega</strain>
    </source>
</reference>
<dbReference type="SUPFAM" id="SSF55729">
    <property type="entry name" value="Acyl-CoA N-acyltransferases (Nat)"/>
    <property type="match status" value="1"/>
</dbReference>
<evidence type="ECO:0000313" key="3">
    <source>
        <dbReference type="Proteomes" id="UP000254808"/>
    </source>
</evidence>
<dbReference type="Gene3D" id="3.40.630.30">
    <property type="match status" value="1"/>
</dbReference>
<evidence type="ECO:0000259" key="1">
    <source>
        <dbReference type="PROSITE" id="PS51186"/>
    </source>
</evidence>
<dbReference type="Proteomes" id="UP000254808">
    <property type="component" value="Chromosome"/>
</dbReference>
<evidence type="ECO:0000313" key="2">
    <source>
        <dbReference type="EMBL" id="AXI99464.1"/>
    </source>
</evidence>
<dbReference type="GO" id="GO:0016747">
    <property type="term" value="F:acyltransferase activity, transferring groups other than amino-acyl groups"/>
    <property type="evidence" value="ECO:0007669"/>
    <property type="project" value="InterPro"/>
</dbReference>
<dbReference type="EMBL" id="CP027806">
    <property type="protein sequence ID" value="AXI99464.1"/>
    <property type="molecule type" value="Genomic_DNA"/>
</dbReference>
<dbReference type="PANTHER" id="PTHR42791:SF1">
    <property type="entry name" value="N-ACETYLTRANSFERASE DOMAIN-CONTAINING PROTEIN"/>
    <property type="match status" value="1"/>
</dbReference>
<dbReference type="PROSITE" id="PS51186">
    <property type="entry name" value="GNAT"/>
    <property type="match status" value="1"/>
</dbReference>
<dbReference type="RefSeq" id="WP_114982706.1">
    <property type="nucleotide sequence ID" value="NZ_CP027806.1"/>
</dbReference>
<accession>A0A345UG63</accession>
<sequence length="209" mass="23064">MNTIDHHAIQTVARVLAGSFAGDPGTAATLEGLPPEKKQSLLDRHAELHIRYAAQHGLLHLLDGDPRAFMIGGESSAENRLTEGLFKLKIVLVSVPVLGLRDFFRLIQNTRKLAAANDLSWYRKSVPKRHYRLKIIAVDPALRGTGAFRRLISPALSYADEHGLTVVLETHNPANVGLYEHFGFELIKTLGRPGLALEQYCMIRKAGEG</sequence>
<dbReference type="InterPro" id="IPR052523">
    <property type="entry name" value="Trichothecene_AcTrans"/>
</dbReference>
<dbReference type="OrthoDB" id="9788916at2"/>
<dbReference type="InterPro" id="IPR000182">
    <property type="entry name" value="GNAT_dom"/>
</dbReference>
<keyword evidence="2" id="KW-0808">Transferase</keyword>
<dbReference type="InterPro" id="IPR016181">
    <property type="entry name" value="Acyl_CoA_acyltransferase"/>
</dbReference>
<dbReference type="Pfam" id="PF00583">
    <property type="entry name" value="Acetyltransf_1"/>
    <property type="match status" value="1"/>
</dbReference>
<protein>
    <submittedName>
        <fullName evidence="2">Acetyltransferase (GNAT) family protein</fullName>
    </submittedName>
</protein>
<dbReference type="AlphaFoldDB" id="A0A345UG63"/>
<dbReference type="PANTHER" id="PTHR42791">
    <property type="entry name" value="GNAT FAMILY ACETYLTRANSFERASE"/>
    <property type="match status" value="1"/>
</dbReference>